<feature type="domain" description="Rad50/SbcC-type AAA" evidence="2">
    <location>
        <begin position="9"/>
        <end position="205"/>
    </location>
</feature>
<protein>
    <submittedName>
        <fullName evidence="3">AAA family ATPase</fullName>
    </submittedName>
</protein>
<feature type="coiled-coil region" evidence="1">
    <location>
        <begin position="455"/>
        <end position="489"/>
    </location>
</feature>
<feature type="coiled-coil region" evidence="1">
    <location>
        <begin position="222"/>
        <end position="272"/>
    </location>
</feature>
<sequence length="1222" mass="139701">MKITSVRFLNLNSLQGEHLIRFNEPPLSDSGLFAITGPTGAGKTTILDAITVALYGQVPRHGREVAEIMTRHTGECWSEVEFEAEGKTYRARWNLRRSRGKADGKLQSPVMELIDAATQEVLESRLSETRQRIIDLCGLDFQQFLRSVMLSQGDFTRFLKASESERSELLEKLTDTRIYSQISMAAYEKAKAEKLKLQDLERLLQVDQLLPEEKRLALAYEVTQLKAAARLANQQVQQHQQQQTWLEHLQKLTHKEAQLRTLTTQAQEEQRAWQPNLEKLLRNDQAQPFQTELARLSEVQHQGQRLAQTLAVLQAQIPRQEEVVASQTKASQAARTAHEHAQQTLTQAEPRLDQVLQQDTHLAAQQAQYAKEEQAAAHLQQQIQVLSRQLAAQQEELQTLIAQEQTISQWLLQHLQDEELTESLSEVRAEARSLRDVRAQQAKYQKEHADSALISQNEAKNEKQLQQQLQELERQMQQQKTRLDNLKQQVSTILQGQESDALEQLCQRLPSMCSQLEKQLDLSKTFLQQETRRQDLQVHLATTTQALHQQRTQLVQTKTEREQAQDKLNDVQQILDLQRQIQKYEDARAQLQPEQPCPLCGSTHHPLVDEHQPHMVSEAEQNVVSQQQRLQQLDGQERQLAATVHRLELAEQHTQEQLQSLETQNAALQAQFSALNTALELAHEIAVSDAIHQSWNARKTELQQATDTLEGLRGLRTQIEKAHQDEQKSLTEQQRFRHEIEKIAQKRTLAQARLTQLQEELTDLAEQESVISDTIRGFFSTYGLTYTGNNGAELLAQLEDRRQAFEQQKKQLPELREKLVQAQSMRNSGTQSLQEKQTEAQHKTEQLHAFKEQLQHLLAQRYALLPAGVQPQTEKQRLQQTVTQTAQQLQAAEAALQREQEKLNLLRHQLSEKQKDQQANHQVQTELESSLMQKIKPEGFGSLAELQAVLLPPDEAQRLRLERDRLQKTLHELTHSLKQCRVEYESEKERHLTELTLPELAPLIQALEEEREQCQTQWGQLELKLQQDEALREKHRQLTQQLDVQKGEAERWDRLARLIGSADGKKFSKYAQSLTLARLVDLGNRHLHRLNDRYRILKSSENELELQILDTYQGDAIRSVNSLSGGESFLVSLALALGLSDLASHKAQIHSLFIDEGFGTLDAETLDIAMDALESLQASGKMIGIISHVEALKERISTQIVVEKQAGGRSTIRVTSTVGMEV</sequence>
<dbReference type="Proteomes" id="UP000659698">
    <property type="component" value="Unassembled WGS sequence"/>
</dbReference>
<evidence type="ECO:0000259" key="2">
    <source>
        <dbReference type="Pfam" id="PF13476"/>
    </source>
</evidence>
<evidence type="ECO:0000313" key="3">
    <source>
        <dbReference type="EMBL" id="MBC3542111.1"/>
    </source>
</evidence>
<dbReference type="EMBL" id="JACOAF010000053">
    <property type="protein sequence ID" value="MBC3542111.1"/>
    <property type="molecule type" value="Genomic_DNA"/>
</dbReference>
<feature type="coiled-coil region" evidence="1">
    <location>
        <begin position="740"/>
        <end position="767"/>
    </location>
</feature>
<dbReference type="Pfam" id="PF13558">
    <property type="entry name" value="SbcC_Walker_B"/>
    <property type="match status" value="1"/>
</dbReference>
<dbReference type="PANTHER" id="PTHR32114">
    <property type="entry name" value="ABC TRANSPORTER ABCH.3"/>
    <property type="match status" value="1"/>
</dbReference>
<evidence type="ECO:0000256" key="1">
    <source>
        <dbReference type="SAM" id="Coils"/>
    </source>
</evidence>
<dbReference type="SUPFAM" id="SSF52540">
    <property type="entry name" value="P-loop containing nucleoside triphosphate hydrolases"/>
    <property type="match status" value="2"/>
</dbReference>
<dbReference type="RefSeq" id="WP_186641712.1">
    <property type="nucleotide sequence ID" value="NZ_JACOAF010000053.1"/>
</dbReference>
<comment type="caution">
    <text evidence="3">The sequence shown here is derived from an EMBL/GenBank/DDBJ whole genome shotgun (WGS) entry which is preliminary data.</text>
</comment>
<gene>
    <name evidence="3" type="ORF">H7U12_20665</name>
</gene>
<reference evidence="3 4" key="1">
    <citation type="journal article" date="2019" name="Int. J. Syst. Evol. Microbiol.">
        <title>Rufibacter sediminis sp. nov., isolated from freshwater lake sediment.</title>
        <authorList>
            <person name="Qu J.H."/>
            <person name="Zhang L.J."/>
            <person name="Fu Y.H."/>
            <person name="Li H.F."/>
        </authorList>
    </citation>
    <scope>NUCLEOTIDE SEQUENCE [LARGE SCALE GENOMIC DNA]</scope>
    <source>
        <strain evidence="3 4">H-1</strain>
    </source>
</reference>
<dbReference type="Gene3D" id="3.40.50.300">
    <property type="entry name" value="P-loop containing nucleotide triphosphate hydrolases"/>
    <property type="match status" value="2"/>
</dbReference>
<dbReference type="PANTHER" id="PTHR32114:SF2">
    <property type="entry name" value="ABC TRANSPORTER ABCH.3"/>
    <property type="match status" value="1"/>
</dbReference>
<keyword evidence="1" id="KW-0175">Coiled coil</keyword>
<name>A0ABR6VY87_9BACT</name>
<keyword evidence="4" id="KW-1185">Reference proteome</keyword>
<evidence type="ECO:0000313" key="4">
    <source>
        <dbReference type="Proteomes" id="UP000659698"/>
    </source>
</evidence>
<proteinExistence type="predicted"/>
<feature type="coiled-coil region" evidence="1">
    <location>
        <begin position="795"/>
        <end position="916"/>
    </location>
</feature>
<dbReference type="InterPro" id="IPR027417">
    <property type="entry name" value="P-loop_NTPase"/>
</dbReference>
<organism evidence="3 4">
    <name type="scientific">Rufibacter sediminis</name>
    <dbReference type="NCBI Taxonomy" id="2762756"/>
    <lineage>
        <taxon>Bacteria</taxon>
        <taxon>Pseudomonadati</taxon>
        <taxon>Bacteroidota</taxon>
        <taxon>Cytophagia</taxon>
        <taxon>Cytophagales</taxon>
        <taxon>Hymenobacteraceae</taxon>
        <taxon>Rufibacter</taxon>
    </lineage>
</organism>
<dbReference type="InterPro" id="IPR038729">
    <property type="entry name" value="Rad50/SbcC_AAA"/>
</dbReference>
<feature type="coiled-coil region" evidence="1">
    <location>
        <begin position="362"/>
        <end position="403"/>
    </location>
</feature>
<feature type="coiled-coil region" evidence="1">
    <location>
        <begin position="547"/>
        <end position="678"/>
    </location>
</feature>
<feature type="coiled-coil region" evidence="1">
    <location>
        <begin position="956"/>
        <end position="1024"/>
    </location>
</feature>
<accession>A0ABR6VY87</accession>
<dbReference type="Pfam" id="PF13476">
    <property type="entry name" value="AAA_23"/>
    <property type="match status" value="1"/>
</dbReference>